<comment type="subcellular location">
    <subcellularLocation>
        <location evidence="1">Membrane</location>
        <topology evidence="1">Multi-pass membrane protein</topology>
    </subcellularLocation>
</comment>
<dbReference type="InterPro" id="IPR001173">
    <property type="entry name" value="Glyco_trans_2-like"/>
</dbReference>
<dbReference type="InterPro" id="IPR029044">
    <property type="entry name" value="Nucleotide-diphossugar_trans"/>
</dbReference>
<evidence type="ECO:0000256" key="3">
    <source>
        <dbReference type="ARBA" id="ARBA00022679"/>
    </source>
</evidence>
<comment type="caution">
    <text evidence="9">The sequence shown here is derived from an EMBL/GenBank/DDBJ whole genome shotgun (WGS) entry which is preliminary data.</text>
</comment>
<feature type="transmembrane region" description="Helical" evidence="7">
    <location>
        <begin position="528"/>
        <end position="546"/>
    </location>
</feature>
<feature type="domain" description="Glycosyltransferase 2-like" evidence="8">
    <location>
        <begin position="318"/>
        <end position="541"/>
    </location>
</feature>
<accession>A0ABT6ZEE9</accession>
<gene>
    <name evidence="9" type="ORF">QNI14_08725</name>
</gene>
<dbReference type="Proteomes" id="UP001321481">
    <property type="component" value="Unassembled WGS sequence"/>
</dbReference>
<name>A0ABT6ZEE9_9MICO</name>
<dbReference type="EMBL" id="JASJND010000006">
    <property type="protein sequence ID" value="MDJ1114537.1"/>
    <property type="molecule type" value="Genomic_DNA"/>
</dbReference>
<evidence type="ECO:0000256" key="6">
    <source>
        <dbReference type="ARBA" id="ARBA00023136"/>
    </source>
</evidence>
<keyword evidence="6 7" id="KW-0472">Membrane</keyword>
<evidence type="ECO:0000256" key="2">
    <source>
        <dbReference type="ARBA" id="ARBA00022676"/>
    </source>
</evidence>
<protein>
    <submittedName>
        <fullName evidence="9">Glycosyltransferase family 2 protein</fullName>
    </submittedName>
</protein>
<dbReference type="InterPro" id="IPR050321">
    <property type="entry name" value="Glycosyltr_2/OpgH_subfam"/>
</dbReference>
<feature type="transmembrane region" description="Helical" evidence="7">
    <location>
        <begin position="558"/>
        <end position="584"/>
    </location>
</feature>
<evidence type="ECO:0000256" key="4">
    <source>
        <dbReference type="ARBA" id="ARBA00022692"/>
    </source>
</evidence>
<organism evidence="9 10">
    <name type="scientific">Microbacterium dauci</name>
    <dbReference type="NCBI Taxonomy" id="3048008"/>
    <lineage>
        <taxon>Bacteria</taxon>
        <taxon>Bacillati</taxon>
        <taxon>Actinomycetota</taxon>
        <taxon>Actinomycetes</taxon>
        <taxon>Micrococcales</taxon>
        <taxon>Microbacteriaceae</taxon>
        <taxon>Microbacterium</taxon>
    </lineage>
</organism>
<feature type="transmembrane region" description="Helical" evidence="7">
    <location>
        <begin position="502"/>
        <end position="522"/>
    </location>
</feature>
<feature type="transmembrane region" description="Helical" evidence="7">
    <location>
        <begin position="630"/>
        <end position="649"/>
    </location>
</feature>
<evidence type="ECO:0000313" key="9">
    <source>
        <dbReference type="EMBL" id="MDJ1114537.1"/>
    </source>
</evidence>
<keyword evidence="10" id="KW-1185">Reference proteome</keyword>
<dbReference type="Gene3D" id="3.90.550.10">
    <property type="entry name" value="Spore Coat Polysaccharide Biosynthesis Protein SpsA, Chain A"/>
    <property type="match status" value="1"/>
</dbReference>
<dbReference type="Pfam" id="PF13632">
    <property type="entry name" value="Glyco_trans_2_3"/>
    <property type="match status" value="1"/>
</dbReference>
<feature type="transmembrane region" description="Helical" evidence="7">
    <location>
        <begin position="7"/>
        <end position="27"/>
    </location>
</feature>
<sequence length="704" mass="76505">MHDRPSAAVIVRARAAFVACILLWVAYMTATAVTLSRGGALRDVWHLSGTIVFLVSVALLTFSACMYLLARAGALPRFAAHRRARRIEIDDALASQPTRVLALLPSYDEDPELVRLAMWSTALQCVPDLRVVLLLDDPPEATATDPRAERLCRTRALAAELTTAFAPVADAARAARQDLVDGSVASDARAQRVADVHAYAAMWLRRTATEEPVGTHVERFFVERVLLALADDFAASAAALLDAGTLELDRAVQLTDRVAWTFGVEASVFERKRYPALSHEPNKAMNLNAYLALLGTCVELERTDGGIDTITVRECDAIITLDADSMLLPEYAARLHHDLVQPGNERIAIIQTPYSAYRDAPSHLERLAGATTDLQHIVHQGLTAFGATFWVGANAMIRRAVLEDLRSVELEDGRAVTRFIRGRTVIEDTEASIDVAAHGWTLKNFPERLSYSTTPPDFGALVIQRRRWANGGLLVLPRLRALAAARRTTQAPMPMTEFLLRANYLGSITWVTLGLLVLLTLVPLDGELVSAVLLLIALPYFIEMASDLRRLGYRRRDVVGVYGLNLLLISVNLAGTFASVAQAFSGRKATFARTPKVHARTPAGVLYVLAPVVIAIGATSVAVRSAADGAWVALGFAAATALCVTWAGIRLIGLRAALADLWHGWLEWVWVDAPVRSSHPDTVSVAAGWRAVLDDGPIELVAAQ</sequence>
<keyword evidence="4 7" id="KW-0812">Transmembrane</keyword>
<evidence type="ECO:0000256" key="5">
    <source>
        <dbReference type="ARBA" id="ARBA00022989"/>
    </source>
</evidence>
<evidence type="ECO:0000313" key="10">
    <source>
        <dbReference type="Proteomes" id="UP001321481"/>
    </source>
</evidence>
<proteinExistence type="predicted"/>
<dbReference type="RefSeq" id="WP_283716173.1">
    <property type="nucleotide sequence ID" value="NZ_JASJND010000006.1"/>
</dbReference>
<keyword evidence="5 7" id="KW-1133">Transmembrane helix</keyword>
<feature type="transmembrane region" description="Helical" evidence="7">
    <location>
        <begin position="604"/>
        <end position="623"/>
    </location>
</feature>
<evidence type="ECO:0000256" key="1">
    <source>
        <dbReference type="ARBA" id="ARBA00004141"/>
    </source>
</evidence>
<feature type="transmembrane region" description="Helical" evidence="7">
    <location>
        <begin position="47"/>
        <end position="69"/>
    </location>
</feature>
<keyword evidence="2" id="KW-0328">Glycosyltransferase</keyword>
<dbReference type="PANTHER" id="PTHR43867:SF2">
    <property type="entry name" value="CELLULOSE SYNTHASE CATALYTIC SUBUNIT A [UDP-FORMING]"/>
    <property type="match status" value="1"/>
</dbReference>
<evidence type="ECO:0000256" key="7">
    <source>
        <dbReference type="SAM" id="Phobius"/>
    </source>
</evidence>
<reference evidence="9 10" key="1">
    <citation type="submission" date="2023-05" db="EMBL/GenBank/DDBJ databases">
        <title>Microbacterium dauci sp.nov., Isolated from Carrot Rhizosphere Soil.</title>
        <authorList>
            <person name="Xiao Z."/>
            <person name="Zheng J."/>
        </authorList>
    </citation>
    <scope>NUCLEOTIDE SEQUENCE [LARGE SCALE GENOMIC DNA]</scope>
    <source>
        <strain evidence="9 10">LX3-4</strain>
    </source>
</reference>
<keyword evidence="3" id="KW-0808">Transferase</keyword>
<dbReference type="SUPFAM" id="SSF53448">
    <property type="entry name" value="Nucleotide-diphospho-sugar transferases"/>
    <property type="match status" value="1"/>
</dbReference>
<dbReference type="PANTHER" id="PTHR43867">
    <property type="entry name" value="CELLULOSE SYNTHASE CATALYTIC SUBUNIT A [UDP-FORMING]"/>
    <property type="match status" value="1"/>
</dbReference>
<evidence type="ECO:0000259" key="8">
    <source>
        <dbReference type="Pfam" id="PF13632"/>
    </source>
</evidence>